<feature type="region of interest" description="Disordered" evidence="1">
    <location>
        <begin position="1"/>
        <end position="21"/>
    </location>
</feature>
<dbReference type="EMBL" id="UINC01075349">
    <property type="protein sequence ID" value="SVC13442.1"/>
    <property type="molecule type" value="Genomic_DNA"/>
</dbReference>
<name>A0A382JQ41_9ZZZZ</name>
<accession>A0A382JQ41</accession>
<evidence type="ECO:0000313" key="2">
    <source>
        <dbReference type="EMBL" id="SVC13442.1"/>
    </source>
</evidence>
<reference evidence="2" key="1">
    <citation type="submission" date="2018-05" db="EMBL/GenBank/DDBJ databases">
        <authorList>
            <person name="Lanie J.A."/>
            <person name="Ng W.-L."/>
            <person name="Kazmierczak K.M."/>
            <person name="Andrzejewski T.M."/>
            <person name="Davidsen T.M."/>
            <person name="Wayne K.J."/>
            <person name="Tettelin H."/>
            <person name="Glass J.I."/>
            <person name="Rusch D."/>
            <person name="Podicherti R."/>
            <person name="Tsui H.-C.T."/>
            <person name="Winkler M.E."/>
        </authorList>
    </citation>
    <scope>NUCLEOTIDE SEQUENCE</scope>
</reference>
<protein>
    <submittedName>
        <fullName evidence="2">Uncharacterized protein</fullName>
    </submittedName>
</protein>
<feature type="compositionally biased region" description="Polar residues" evidence="1">
    <location>
        <begin position="1"/>
        <end position="19"/>
    </location>
</feature>
<dbReference type="AlphaFoldDB" id="A0A382JQ41"/>
<proteinExistence type="predicted"/>
<organism evidence="2">
    <name type="scientific">marine metagenome</name>
    <dbReference type="NCBI Taxonomy" id="408172"/>
    <lineage>
        <taxon>unclassified sequences</taxon>
        <taxon>metagenomes</taxon>
        <taxon>ecological metagenomes</taxon>
    </lineage>
</organism>
<gene>
    <name evidence="2" type="ORF">METZ01_LOCUS266296</name>
</gene>
<evidence type="ECO:0000256" key="1">
    <source>
        <dbReference type="SAM" id="MobiDB-lite"/>
    </source>
</evidence>
<sequence length="48" mass="5427">MVSNEQAIGSNHIPQNKSIEVSGENEKSILILQSKRQDYIRVKTADQE</sequence>